<dbReference type="AlphaFoldDB" id="A0AAV4FQZ9"/>
<feature type="signal peptide" evidence="6">
    <location>
        <begin position="1"/>
        <end position="23"/>
    </location>
</feature>
<dbReference type="InterPro" id="IPR035914">
    <property type="entry name" value="Sperma_CUB_dom_sf"/>
</dbReference>
<feature type="region of interest" description="Disordered" evidence="4">
    <location>
        <begin position="228"/>
        <end position="250"/>
    </location>
</feature>
<evidence type="ECO:0000313" key="9">
    <source>
        <dbReference type="Proteomes" id="UP000762676"/>
    </source>
</evidence>
<keyword evidence="6" id="KW-0732">Signal</keyword>
<keyword evidence="8" id="KW-0378">Hydrolase</keyword>
<dbReference type="SMART" id="SM00042">
    <property type="entry name" value="CUB"/>
    <property type="match status" value="1"/>
</dbReference>
<dbReference type="InterPro" id="IPR000859">
    <property type="entry name" value="CUB_dom"/>
</dbReference>
<dbReference type="Gene3D" id="2.60.120.290">
    <property type="entry name" value="Spermadhesin, CUB domain"/>
    <property type="match status" value="1"/>
</dbReference>
<sequence>MFDFKTKCFILQLWLLLVSVAECQRPYCNEFLSPKKLVTSGSSVDLIRLPLRGNKYSRNQLCEWIIECKEGEVIQLEVQKCSIQDRDIHGECNQDYVNVFDVRQGESYFLDRFCGTDAGMVYQSTGTTLIVRFFSDNVYEYEGFFLSYAAKSAESSDGASHDLTVQLAVGIPVGILVIVMVVVFSVVMCRLYRKRRHNSATYLNNTSSSPGLAAHNWNESAANPSSFLGSAATVTSSGGNRTTGRGPPAWGSYRDQNYDASLAQGFPLQVTLPEDEEEYAAHAGGRSSPPPAYESLGFEEQQAMTPPAYDAVVKEAEDEHH</sequence>
<evidence type="ECO:0000313" key="8">
    <source>
        <dbReference type="EMBL" id="GFR75907.1"/>
    </source>
</evidence>
<name>A0AAV4FQZ9_9GAST</name>
<comment type="caution">
    <text evidence="8">The sequence shown here is derived from an EMBL/GenBank/DDBJ whole genome shotgun (WGS) entry which is preliminary data.</text>
</comment>
<evidence type="ECO:0000256" key="6">
    <source>
        <dbReference type="SAM" id="SignalP"/>
    </source>
</evidence>
<evidence type="ECO:0000256" key="4">
    <source>
        <dbReference type="SAM" id="MobiDB-lite"/>
    </source>
</evidence>
<dbReference type="Proteomes" id="UP000762676">
    <property type="component" value="Unassembled WGS sequence"/>
</dbReference>
<gene>
    <name evidence="8" type="ORF">ElyMa_003932900</name>
</gene>
<feature type="domain" description="CUB" evidence="7">
    <location>
        <begin position="28"/>
        <end position="151"/>
    </location>
</feature>
<accession>A0AAV4FQZ9</accession>
<comment type="caution">
    <text evidence="3">Lacks conserved residue(s) required for the propagation of feature annotation.</text>
</comment>
<dbReference type="PANTHER" id="PTHR24251">
    <property type="entry name" value="OVOCHYMASE-RELATED"/>
    <property type="match status" value="1"/>
</dbReference>
<dbReference type="EMBL" id="BMAT01007985">
    <property type="protein sequence ID" value="GFR75907.1"/>
    <property type="molecule type" value="Genomic_DNA"/>
</dbReference>
<organism evidence="8 9">
    <name type="scientific">Elysia marginata</name>
    <dbReference type="NCBI Taxonomy" id="1093978"/>
    <lineage>
        <taxon>Eukaryota</taxon>
        <taxon>Metazoa</taxon>
        <taxon>Spiralia</taxon>
        <taxon>Lophotrochozoa</taxon>
        <taxon>Mollusca</taxon>
        <taxon>Gastropoda</taxon>
        <taxon>Heterobranchia</taxon>
        <taxon>Euthyneura</taxon>
        <taxon>Panpulmonata</taxon>
        <taxon>Sacoglossa</taxon>
        <taxon>Placobranchoidea</taxon>
        <taxon>Plakobranchidae</taxon>
        <taxon>Elysia</taxon>
    </lineage>
</organism>
<proteinExistence type="predicted"/>
<keyword evidence="1" id="KW-0677">Repeat</keyword>
<dbReference type="SUPFAM" id="SSF49854">
    <property type="entry name" value="Spermadhesin, CUB domain"/>
    <property type="match status" value="1"/>
</dbReference>
<keyword evidence="5" id="KW-0812">Transmembrane</keyword>
<dbReference type="PROSITE" id="PS01180">
    <property type="entry name" value="CUB"/>
    <property type="match status" value="1"/>
</dbReference>
<dbReference type="Pfam" id="PF00431">
    <property type="entry name" value="CUB"/>
    <property type="match status" value="1"/>
</dbReference>
<keyword evidence="8" id="KW-0645">Protease</keyword>
<evidence type="ECO:0000259" key="7">
    <source>
        <dbReference type="PROSITE" id="PS01180"/>
    </source>
</evidence>
<keyword evidence="5" id="KW-0472">Membrane</keyword>
<feature type="compositionally biased region" description="Basic and acidic residues" evidence="4">
    <location>
        <begin position="312"/>
        <end position="321"/>
    </location>
</feature>
<protein>
    <submittedName>
        <fullName evidence="8">Inactive serine protease PAMR1</fullName>
    </submittedName>
</protein>
<feature type="compositionally biased region" description="Low complexity" evidence="4">
    <location>
        <begin position="233"/>
        <end position="246"/>
    </location>
</feature>
<reference evidence="8 9" key="1">
    <citation type="journal article" date="2021" name="Elife">
        <title>Chloroplast acquisition without the gene transfer in kleptoplastic sea slugs, Plakobranchus ocellatus.</title>
        <authorList>
            <person name="Maeda T."/>
            <person name="Takahashi S."/>
            <person name="Yoshida T."/>
            <person name="Shimamura S."/>
            <person name="Takaki Y."/>
            <person name="Nagai Y."/>
            <person name="Toyoda A."/>
            <person name="Suzuki Y."/>
            <person name="Arimoto A."/>
            <person name="Ishii H."/>
            <person name="Satoh N."/>
            <person name="Nishiyama T."/>
            <person name="Hasebe M."/>
            <person name="Maruyama T."/>
            <person name="Minagawa J."/>
            <person name="Obokata J."/>
            <person name="Shigenobu S."/>
        </authorList>
    </citation>
    <scope>NUCLEOTIDE SEQUENCE [LARGE SCALE GENOMIC DNA]</scope>
</reference>
<evidence type="ECO:0000256" key="5">
    <source>
        <dbReference type="SAM" id="Phobius"/>
    </source>
</evidence>
<dbReference type="CDD" id="cd00041">
    <property type="entry name" value="CUB"/>
    <property type="match status" value="1"/>
</dbReference>
<keyword evidence="2" id="KW-1015">Disulfide bond</keyword>
<keyword evidence="5" id="KW-1133">Transmembrane helix</keyword>
<dbReference type="GO" id="GO:0008233">
    <property type="term" value="F:peptidase activity"/>
    <property type="evidence" value="ECO:0007669"/>
    <property type="project" value="UniProtKB-KW"/>
</dbReference>
<feature type="transmembrane region" description="Helical" evidence="5">
    <location>
        <begin position="167"/>
        <end position="189"/>
    </location>
</feature>
<evidence type="ECO:0000256" key="1">
    <source>
        <dbReference type="ARBA" id="ARBA00022737"/>
    </source>
</evidence>
<dbReference type="GO" id="GO:0006508">
    <property type="term" value="P:proteolysis"/>
    <property type="evidence" value="ECO:0007669"/>
    <property type="project" value="UniProtKB-KW"/>
</dbReference>
<evidence type="ECO:0000256" key="2">
    <source>
        <dbReference type="ARBA" id="ARBA00023157"/>
    </source>
</evidence>
<feature type="region of interest" description="Disordered" evidence="4">
    <location>
        <begin position="277"/>
        <end position="321"/>
    </location>
</feature>
<evidence type="ECO:0000256" key="3">
    <source>
        <dbReference type="PROSITE-ProRule" id="PRU00059"/>
    </source>
</evidence>
<feature type="chain" id="PRO_5043943607" evidence="6">
    <location>
        <begin position="24"/>
        <end position="321"/>
    </location>
</feature>
<keyword evidence="9" id="KW-1185">Reference proteome</keyword>